<dbReference type="InterPro" id="IPR012677">
    <property type="entry name" value="Nucleotide-bd_a/b_plait_sf"/>
</dbReference>
<dbReference type="InterPro" id="IPR035979">
    <property type="entry name" value="RBD_domain_sf"/>
</dbReference>
<evidence type="ECO:0008006" key="3">
    <source>
        <dbReference type="Google" id="ProtNLM"/>
    </source>
</evidence>
<organism evidence="1 2">
    <name type="scientific">Acrodontium crateriforme</name>
    <dbReference type="NCBI Taxonomy" id="150365"/>
    <lineage>
        <taxon>Eukaryota</taxon>
        <taxon>Fungi</taxon>
        <taxon>Dikarya</taxon>
        <taxon>Ascomycota</taxon>
        <taxon>Pezizomycotina</taxon>
        <taxon>Dothideomycetes</taxon>
        <taxon>Dothideomycetidae</taxon>
        <taxon>Mycosphaerellales</taxon>
        <taxon>Teratosphaeriaceae</taxon>
        <taxon>Acrodontium</taxon>
    </lineage>
</organism>
<dbReference type="CDD" id="cd12261">
    <property type="entry name" value="RRM1_3_MRN1"/>
    <property type="match status" value="1"/>
</dbReference>
<protein>
    <recommendedName>
        <fullName evidence="3">RRM domain-containing protein</fullName>
    </recommendedName>
</protein>
<sequence>MAEFNKVTVDKTYFDALLRRADFHTTAQGLGPLDPTNITISKVEYNSLVRNLHEYESLKSSLYSGGITSETLDLLTGAAAGRDQRKDSAFSVDQDIPQSSYDQHKTSLNHHVVDTEIPSRSNGGAVPYNSAPALRIASFGSQHTQAAREPCSRQVSHQFAESLAPDYRLFDADDSFEDGTNVNMDPQGRFDSKEKRTLYMSGFSDRTTYKDLVAILRGGKILSILLRPDRTATVTFLEGAAEFLAWAKRNDIYLHAKRIEIKWADRQFHLHGHVLNKSENGTSRNILIHNALDKGLTEERIREDMEHIHNLVLIDVTYRGSDAYVSTNSIHNALFARTCMMSRKTYKGCKIEFYRDECDAPLPMRQNIPNSTIMRQKPIRKTSLTNRFDLLDVETYNLSNEENESPIDSDARSSFA</sequence>
<proteinExistence type="predicted"/>
<accession>A0AAQ3M8Q1</accession>
<dbReference type="Proteomes" id="UP001303373">
    <property type="component" value="Chromosome 9"/>
</dbReference>
<gene>
    <name evidence="1" type="ORF">R9X50_00592600</name>
</gene>
<keyword evidence="2" id="KW-1185">Reference proteome</keyword>
<evidence type="ECO:0000313" key="1">
    <source>
        <dbReference type="EMBL" id="WPH03052.1"/>
    </source>
</evidence>
<dbReference type="GO" id="GO:0003676">
    <property type="term" value="F:nucleic acid binding"/>
    <property type="evidence" value="ECO:0007669"/>
    <property type="project" value="InterPro"/>
</dbReference>
<dbReference type="EMBL" id="CP138588">
    <property type="protein sequence ID" value="WPH03052.1"/>
    <property type="molecule type" value="Genomic_DNA"/>
</dbReference>
<evidence type="ECO:0000313" key="2">
    <source>
        <dbReference type="Proteomes" id="UP001303373"/>
    </source>
</evidence>
<dbReference type="SUPFAM" id="SSF54928">
    <property type="entry name" value="RNA-binding domain, RBD"/>
    <property type="match status" value="1"/>
</dbReference>
<name>A0AAQ3M8Q1_9PEZI</name>
<dbReference type="AlphaFoldDB" id="A0AAQ3M8Q1"/>
<dbReference type="Gene3D" id="3.30.70.330">
    <property type="match status" value="1"/>
</dbReference>
<reference evidence="1 2" key="1">
    <citation type="submission" date="2023-11" db="EMBL/GenBank/DDBJ databases">
        <title>An acidophilic fungus is an integral part of prey digestion in a carnivorous sundew plant.</title>
        <authorList>
            <person name="Tsai I.J."/>
        </authorList>
    </citation>
    <scope>NUCLEOTIDE SEQUENCE [LARGE SCALE GENOMIC DNA]</scope>
    <source>
        <strain evidence="1">169a</strain>
    </source>
</reference>